<dbReference type="InterPro" id="IPR050490">
    <property type="entry name" value="Bact_solute-bd_prot1"/>
</dbReference>
<dbReference type="PANTHER" id="PTHR43649">
    <property type="entry name" value="ARABINOSE-BINDING PROTEIN-RELATED"/>
    <property type="match status" value="1"/>
</dbReference>
<feature type="chain" id="PRO_5046134039" evidence="6">
    <location>
        <begin position="20"/>
        <end position="557"/>
    </location>
</feature>
<evidence type="ECO:0000313" key="8">
    <source>
        <dbReference type="Proteomes" id="UP001236415"/>
    </source>
</evidence>
<dbReference type="Pfam" id="PF01547">
    <property type="entry name" value="SBP_bac_1"/>
    <property type="match status" value="1"/>
</dbReference>
<keyword evidence="4" id="KW-0564">Palmitate</keyword>
<gene>
    <name evidence="7" type="ORF">QPK24_13305</name>
</gene>
<sequence length="557" mass="63230">MNKMSIALTVFLSFQLLYACSPNNEVNKVSDPIANDNTARIEYEELGLQKYDPPIQVSFVREMSAQLDDLIKSLPGQTLNDNTWSRLYEEVLGIQITYDWTARGDLYAQKFSVDLSSGNIPDVVRVDAEQLRLLSNAGYIQDLTNVFDTYATPLTKEILSQEGSGPFEAATIDRKLMGIPETNSSIETAQVLWIRIDWLERLNLKPPQTMDELIAIAKAFTEQDPDQNGQNDTFGLAATQYLWDPVMGLTSFMAGYDAFPMMWIHDDSGKLTYGGIQPEVKSALLSLQNMYRNGYLDSEFAMKNGIKAKEQVAKGKIGMLYGEQWGSFLAQVSRESDSNADWRAFPIVSVSGKAPKVPLKFNTTHFIAVKRGVQHPEAIIKMFNLHLEKNWGETAEYEKYYSSPYPVWQLSPITPYPARKNMEAFQQLKEARITGDQSKLNEEAKAIQKNITTYLSGSGNIEIGWGWERTYGEQGAMAIIDQYEKNNQLLYESFVGTPTETMIEKQSILNEIQLQVYMDIILGRPIEEFDRFVKQWKKLGGDQITEEVNQWFLAQKP</sequence>
<evidence type="ECO:0000256" key="3">
    <source>
        <dbReference type="ARBA" id="ARBA00023136"/>
    </source>
</evidence>
<reference evidence="7 8" key="1">
    <citation type="submission" date="2023-06" db="EMBL/GenBank/DDBJ databases">
        <title>Paenibacillus polygonum sp. nov., an endophytic bacterium, isolated from Polygonum lapathifolium L. in Nanji Wetland National Nature Reserve, South of Poyang Lake, Jiangxi Province, China.</title>
        <authorList>
            <person name="Yu Z."/>
        </authorList>
    </citation>
    <scope>NUCLEOTIDE SEQUENCE [LARGE SCALE GENOMIC DNA]</scope>
    <source>
        <strain evidence="7 8">C31</strain>
    </source>
</reference>
<dbReference type="InterPro" id="IPR006059">
    <property type="entry name" value="SBP"/>
</dbReference>
<feature type="signal peptide" evidence="6">
    <location>
        <begin position="1"/>
        <end position="19"/>
    </location>
</feature>
<dbReference type="PROSITE" id="PS51257">
    <property type="entry name" value="PROKAR_LIPOPROTEIN"/>
    <property type="match status" value="1"/>
</dbReference>
<keyword evidence="8" id="KW-1185">Reference proteome</keyword>
<keyword evidence="1" id="KW-1003">Cell membrane</keyword>
<keyword evidence="2 6" id="KW-0732">Signal</keyword>
<keyword evidence="3" id="KW-0472">Membrane</keyword>
<keyword evidence="5" id="KW-0449">Lipoprotein</keyword>
<evidence type="ECO:0000256" key="2">
    <source>
        <dbReference type="ARBA" id="ARBA00022729"/>
    </source>
</evidence>
<evidence type="ECO:0000256" key="5">
    <source>
        <dbReference type="ARBA" id="ARBA00023288"/>
    </source>
</evidence>
<organism evidence="7 8">
    <name type="scientific">Paenibacillus polygoni</name>
    <dbReference type="NCBI Taxonomy" id="3050112"/>
    <lineage>
        <taxon>Bacteria</taxon>
        <taxon>Bacillati</taxon>
        <taxon>Bacillota</taxon>
        <taxon>Bacilli</taxon>
        <taxon>Bacillales</taxon>
        <taxon>Paenibacillaceae</taxon>
        <taxon>Paenibacillus</taxon>
    </lineage>
</organism>
<evidence type="ECO:0000256" key="6">
    <source>
        <dbReference type="SAM" id="SignalP"/>
    </source>
</evidence>
<dbReference type="Gene3D" id="3.40.190.10">
    <property type="entry name" value="Periplasmic binding protein-like II"/>
    <property type="match status" value="2"/>
</dbReference>
<evidence type="ECO:0000256" key="4">
    <source>
        <dbReference type="ARBA" id="ARBA00023139"/>
    </source>
</evidence>
<evidence type="ECO:0000313" key="7">
    <source>
        <dbReference type="EMBL" id="WIV17407.1"/>
    </source>
</evidence>
<proteinExistence type="predicted"/>
<accession>A0ABY8WWR9</accession>
<dbReference type="Proteomes" id="UP001236415">
    <property type="component" value="Chromosome"/>
</dbReference>
<protein>
    <submittedName>
        <fullName evidence="7">Extracellular solute-binding protein</fullName>
    </submittedName>
</protein>
<dbReference type="CDD" id="cd13580">
    <property type="entry name" value="PBP2_AlgQ_like_1"/>
    <property type="match status" value="1"/>
</dbReference>
<dbReference type="RefSeq" id="WP_285741786.1">
    <property type="nucleotide sequence ID" value="NZ_CP127162.1"/>
</dbReference>
<name>A0ABY8WWR9_9BACL</name>
<dbReference type="PANTHER" id="PTHR43649:SF33">
    <property type="entry name" value="POLYGALACTURONAN_RHAMNOGALACTURONAN-BINDING PROTEIN YTCQ"/>
    <property type="match status" value="1"/>
</dbReference>
<dbReference type="SUPFAM" id="SSF53850">
    <property type="entry name" value="Periplasmic binding protein-like II"/>
    <property type="match status" value="1"/>
</dbReference>
<dbReference type="EMBL" id="CP127162">
    <property type="protein sequence ID" value="WIV17407.1"/>
    <property type="molecule type" value="Genomic_DNA"/>
</dbReference>
<evidence type="ECO:0000256" key="1">
    <source>
        <dbReference type="ARBA" id="ARBA00022475"/>
    </source>
</evidence>